<evidence type="ECO:0000256" key="2">
    <source>
        <dbReference type="ARBA" id="ARBA00022741"/>
    </source>
</evidence>
<evidence type="ECO:0000313" key="8">
    <source>
        <dbReference type="Proteomes" id="UP000316921"/>
    </source>
</evidence>
<dbReference type="GO" id="GO:0004674">
    <property type="term" value="F:protein serine/threonine kinase activity"/>
    <property type="evidence" value="ECO:0007669"/>
    <property type="project" value="UniProtKB-EC"/>
</dbReference>
<dbReference type="InterPro" id="IPR011009">
    <property type="entry name" value="Kinase-like_dom_sf"/>
</dbReference>
<organism evidence="7 8">
    <name type="scientific">Engelhardtia mirabilis</name>
    <dbReference type="NCBI Taxonomy" id="2528011"/>
    <lineage>
        <taxon>Bacteria</taxon>
        <taxon>Pseudomonadati</taxon>
        <taxon>Planctomycetota</taxon>
        <taxon>Planctomycetia</taxon>
        <taxon>Planctomycetia incertae sedis</taxon>
        <taxon>Engelhardtia</taxon>
    </lineage>
</organism>
<dbReference type="PANTHER" id="PTHR43289:SF6">
    <property type="entry name" value="SERINE_THREONINE-PROTEIN KINASE NEKL-3"/>
    <property type="match status" value="1"/>
</dbReference>
<accession>A0A518BH08</accession>
<dbReference type="KEGG" id="pbap:Pla133_12690"/>
<dbReference type="InterPro" id="IPR008271">
    <property type="entry name" value="Ser/Thr_kinase_AS"/>
</dbReference>
<dbReference type="InterPro" id="IPR000719">
    <property type="entry name" value="Prot_kinase_dom"/>
</dbReference>
<dbReference type="EC" id="2.7.11.1" evidence="7"/>
<name>A0A518BH08_9BACT</name>
<keyword evidence="8" id="KW-1185">Reference proteome</keyword>
<keyword evidence="1 7" id="KW-0808">Transferase</keyword>
<dbReference type="PANTHER" id="PTHR43289">
    <property type="entry name" value="MITOGEN-ACTIVATED PROTEIN KINASE KINASE KINASE 20-RELATED"/>
    <property type="match status" value="1"/>
</dbReference>
<evidence type="ECO:0000259" key="6">
    <source>
        <dbReference type="PROSITE" id="PS50011"/>
    </source>
</evidence>
<evidence type="ECO:0000313" key="7">
    <source>
        <dbReference type="EMBL" id="QDU66203.1"/>
    </source>
</evidence>
<evidence type="ECO:0000256" key="3">
    <source>
        <dbReference type="ARBA" id="ARBA00022777"/>
    </source>
</evidence>
<gene>
    <name evidence="7" type="primary">pknB_15</name>
    <name evidence="7" type="ORF">Pla133_12690</name>
</gene>
<reference evidence="7 8" key="1">
    <citation type="submission" date="2019-02" db="EMBL/GenBank/DDBJ databases">
        <title>Deep-cultivation of Planctomycetes and their phenomic and genomic characterization uncovers novel biology.</title>
        <authorList>
            <person name="Wiegand S."/>
            <person name="Jogler M."/>
            <person name="Boedeker C."/>
            <person name="Pinto D."/>
            <person name="Vollmers J."/>
            <person name="Rivas-Marin E."/>
            <person name="Kohn T."/>
            <person name="Peeters S.H."/>
            <person name="Heuer A."/>
            <person name="Rast P."/>
            <person name="Oberbeckmann S."/>
            <person name="Bunk B."/>
            <person name="Jeske O."/>
            <person name="Meyerdierks A."/>
            <person name="Storesund J.E."/>
            <person name="Kallscheuer N."/>
            <person name="Luecker S."/>
            <person name="Lage O.M."/>
            <person name="Pohl T."/>
            <person name="Merkel B.J."/>
            <person name="Hornburger P."/>
            <person name="Mueller R.-W."/>
            <person name="Bruemmer F."/>
            <person name="Labrenz M."/>
            <person name="Spormann A.M."/>
            <person name="Op den Camp H."/>
            <person name="Overmann J."/>
            <person name="Amann R."/>
            <person name="Jetten M.S.M."/>
            <person name="Mascher T."/>
            <person name="Medema M.H."/>
            <person name="Devos D.P."/>
            <person name="Kaster A.-K."/>
            <person name="Ovreas L."/>
            <person name="Rohde M."/>
            <person name="Galperin M.Y."/>
            <person name="Jogler C."/>
        </authorList>
    </citation>
    <scope>NUCLEOTIDE SEQUENCE [LARGE SCALE GENOMIC DNA]</scope>
    <source>
        <strain evidence="7 8">Pla133</strain>
    </source>
</reference>
<dbReference type="Proteomes" id="UP000316921">
    <property type="component" value="Chromosome"/>
</dbReference>
<dbReference type="Gene3D" id="1.10.510.10">
    <property type="entry name" value="Transferase(Phosphotransferase) domain 1"/>
    <property type="match status" value="1"/>
</dbReference>
<evidence type="ECO:0000256" key="1">
    <source>
        <dbReference type="ARBA" id="ARBA00022679"/>
    </source>
</evidence>
<proteinExistence type="predicted"/>
<evidence type="ECO:0000256" key="4">
    <source>
        <dbReference type="ARBA" id="ARBA00022840"/>
    </source>
</evidence>
<dbReference type="CDD" id="cd14014">
    <property type="entry name" value="STKc_PknB_like"/>
    <property type="match status" value="1"/>
</dbReference>
<dbReference type="SMART" id="SM00220">
    <property type="entry name" value="S_TKc"/>
    <property type="match status" value="1"/>
</dbReference>
<keyword evidence="4" id="KW-0067">ATP-binding</keyword>
<dbReference type="GO" id="GO:0005524">
    <property type="term" value="F:ATP binding"/>
    <property type="evidence" value="ECO:0007669"/>
    <property type="project" value="UniProtKB-KW"/>
</dbReference>
<dbReference type="AlphaFoldDB" id="A0A518BH08"/>
<evidence type="ECO:0000256" key="5">
    <source>
        <dbReference type="SAM" id="MobiDB-lite"/>
    </source>
</evidence>
<keyword evidence="2" id="KW-0547">Nucleotide-binding</keyword>
<dbReference type="Gene3D" id="3.30.200.20">
    <property type="entry name" value="Phosphorylase Kinase, domain 1"/>
    <property type="match status" value="1"/>
</dbReference>
<keyword evidence="3 7" id="KW-0418">Kinase</keyword>
<dbReference type="EMBL" id="CP036287">
    <property type="protein sequence ID" value="QDU66203.1"/>
    <property type="molecule type" value="Genomic_DNA"/>
</dbReference>
<feature type="domain" description="Protein kinase" evidence="6">
    <location>
        <begin position="72"/>
        <end position="369"/>
    </location>
</feature>
<protein>
    <submittedName>
        <fullName evidence="7">Serine/threonine-protein kinase PknB</fullName>
        <ecNumber evidence="7">2.7.11.1</ecNumber>
    </submittedName>
</protein>
<sequence length="440" mass="48504">MPEDRDRLVSLFDQACERAPVERAAFVERQCGGNTPLRSELERLLSGLAGEDAVTRLAGGAPLVPGTRIGPYELLERIGQGGMGDVYAAQQTAPVVRRVALELIRRGMDSAQVVARFEAERQALARMSHPNIAQVFDGGATQEGGPYFVMEYVDGGSITAHCDRYTLSTRERVELFIRVCEGVQHAHQKGLVHRDLKPSNLLVARRDGEDVPKIIDFGVARATTGRLVDRTRHTMVGQIVGTLDYMSPEQADPTGVDVDTRSDIYSLGVVLYQLVSGLLPFDLGSVGDLGFSEVQRTIRDQEAPTPSTRLRRQIGTATAIAPLHGTDERALVRQLSGDLDWICLKALEKEPGRRYASASELAQDLRRYLDFEPVLAGRPGALCPPESRRAGRPPRSPMQREMAWVTRSATPSASRWRPRATCMWRASIPTTPSRSRRAGW</sequence>
<feature type="region of interest" description="Disordered" evidence="5">
    <location>
        <begin position="380"/>
        <end position="410"/>
    </location>
</feature>
<dbReference type="Pfam" id="PF00069">
    <property type="entry name" value="Pkinase"/>
    <property type="match status" value="1"/>
</dbReference>
<dbReference type="PROSITE" id="PS00108">
    <property type="entry name" value="PROTEIN_KINASE_ST"/>
    <property type="match status" value="1"/>
</dbReference>
<dbReference type="SUPFAM" id="SSF56112">
    <property type="entry name" value="Protein kinase-like (PK-like)"/>
    <property type="match status" value="1"/>
</dbReference>
<dbReference type="PROSITE" id="PS50011">
    <property type="entry name" value="PROTEIN_KINASE_DOM"/>
    <property type="match status" value="1"/>
</dbReference>